<dbReference type="Proteomes" id="UP000739180">
    <property type="component" value="Unassembled WGS sequence"/>
</dbReference>
<comment type="caution">
    <text evidence="1">The sequence shown here is derived from an EMBL/GenBank/DDBJ whole genome shotgun (WGS) entry which is preliminary data.</text>
</comment>
<name>A0ABY2XJH1_9GAMM</name>
<dbReference type="PROSITE" id="PS51257">
    <property type="entry name" value="PROKAR_LIPOPROTEIN"/>
    <property type="match status" value="1"/>
</dbReference>
<evidence type="ECO:0000313" key="2">
    <source>
        <dbReference type="Proteomes" id="UP000739180"/>
    </source>
</evidence>
<proteinExistence type="predicted"/>
<protein>
    <recommendedName>
        <fullName evidence="3">DUF2846 domain-containing protein</fullName>
    </recommendedName>
</protein>
<reference evidence="1 2" key="1">
    <citation type="submission" date="2019-05" db="EMBL/GenBank/DDBJ databases">
        <title>Genome of Alcanivorax gelatiniphagus, an oil degrading marine bacteria.</title>
        <authorList>
            <person name="Kwon K.K."/>
        </authorList>
    </citation>
    <scope>NUCLEOTIDE SEQUENCE [LARGE SCALE GENOMIC DNA]</scope>
    <source>
        <strain evidence="1 2">MEBiC 08158</strain>
    </source>
</reference>
<dbReference type="EMBL" id="VCQT01000036">
    <property type="protein sequence ID" value="TMW12120.1"/>
    <property type="molecule type" value="Genomic_DNA"/>
</dbReference>
<accession>A0ABY2XJH1</accession>
<dbReference type="RefSeq" id="WP_138772794.1">
    <property type="nucleotide sequence ID" value="NZ_JBHSSX010000008.1"/>
</dbReference>
<keyword evidence="2" id="KW-1185">Reference proteome</keyword>
<evidence type="ECO:0000313" key="1">
    <source>
        <dbReference type="EMBL" id="TMW12120.1"/>
    </source>
</evidence>
<evidence type="ECO:0008006" key="3">
    <source>
        <dbReference type="Google" id="ProtNLM"/>
    </source>
</evidence>
<organism evidence="1 2">
    <name type="scientific">Alloalcanivorax gelatiniphagus</name>
    <dbReference type="NCBI Taxonomy" id="1194167"/>
    <lineage>
        <taxon>Bacteria</taxon>
        <taxon>Pseudomonadati</taxon>
        <taxon>Pseudomonadota</taxon>
        <taxon>Gammaproteobacteria</taxon>
        <taxon>Oceanospirillales</taxon>
        <taxon>Alcanivoracaceae</taxon>
        <taxon>Alloalcanivorax</taxon>
    </lineage>
</organism>
<sequence>MFRAIFFLVMVIGLSGCAMTYSMQGAKEVADDDVAILVTTVSSWSPYVYVSDIDGVSRGMGSFKAYRLLPGERHVTVHGNSHAGFYTDPKVVVFVAERGHRYELVVSDRQQGPYWTAGIADTATGERVDTRIYRPECTDHPWRGLRCTIQRDTDPAGSSEP</sequence>
<gene>
    <name evidence="1" type="ORF">FGS76_11530</name>
</gene>